<evidence type="ECO:0000256" key="5">
    <source>
        <dbReference type="ARBA" id="ARBA00022801"/>
    </source>
</evidence>
<evidence type="ECO:0000313" key="13">
    <source>
        <dbReference type="EMBL" id="WNM21203.1"/>
    </source>
</evidence>
<evidence type="ECO:0000313" key="12">
    <source>
        <dbReference type="EMBL" id="WNM19814.1"/>
    </source>
</evidence>
<protein>
    <submittedName>
        <fullName evidence="13">M43 family zinc metalloprotease</fullName>
    </submittedName>
</protein>
<evidence type="ECO:0000256" key="6">
    <source>
        <dbReference type="ARBA" id="ARBA00022833"/>
    </source>
</evidence>
<evidence type="ECO:0000256" key="1">
    <source>
        <dbReference type="ARBA" id="ARBA00008721"/>
    </source>
</evidence>
<dbReference type="Gene3D" id="3.40.390.10">
    <property type="entry name" value="Collagenase (Catalytic Domain)"/>
    <property type="match status" value="1"/>
</dbReference>
<dbReference type="KEGG" id="fcj:RN605_10990"/>
<evidence type="ECO:0000256" key="2">
    <source>
        <dbReference type="ARBA" id="ARBA00022670"/>
    </source>
</evidence>
<keyword evidence="8" id="KW-1015">Disulfide bond</keyword>
<evidence type="ECO:0000259" key="10">
    <source>
        <dbReference type="Pfam" id="PF05572"/>
    </source>
</evidence>
<comment type="similarity">
    <text evidence="1">Belongs to the peptidase M43B family.</text>
</comment>
<name>A0AA96F1G5_9FLAO</name>
<dbReference type="GO" id="GO:0046872">
    <property type="term" value="F:metal ion binding"/>
    <property type="evidence" value="ECO:0007669"/>
    <property type="project" value="UniProtKB-KW"/>
</dbReference>
<keyword evidence="5" id="KW-0378">Hydrolase</keyword>
<dbReference type="PANTHER" id="PTHR47466">
    <property type="match status" value="1"/>
</dbReference>
<dbReference type="AlphaFoldDB" id="A0AA96F1G5"/>
<evidence type="ECO:0000256" key="8">
    <source>
        <dbReference type="ARBA" id="ARBA00023157"/>
    </source>
</evidence>
<keyword evidence="7 13" id="KW-0482">Metalloprotease</keyword>
<dbReference type="GO" id="GO:0006508">
    <property type="term" value="P:proteolysis"/>
    <property type="evidence" value="ECO:0007669"/>
    <property type="project" value="UniProtKB-KW"/>
</dbReference>
<keyword evidence="3" id="KW-0479">Metal-binding</keyword>
<reference evidence="13 14" key="1">
    <citation type="submission" date="2023-09" db="EMBL/GenBank/DDBJ databases">
        <title>Flavobacterium sp. a novel bacteria isolate from Pepper rhizosphere.</title>
        <authorList>
            <person name="Peng Y."/>
            <person name="Lee J."/>
        </authorList>
    </citation>
    <scope>NUCLEOTIDE SEQUENCE [LARGE SCALE GENOMIC DNA]</scope>
    <source>
        <strain evidence="12">PMR2A8</strain>
        <strain evidence="13 14">PMTSA4</strain>
    </source>
</reference>
<dbReference type="EMBL" id="CP134878">
    <property type="protein sequence ID" value="WNM19814.1"/>
    <property type="molecule type" value="Genomic_DNA"/>
</dbReference>
<evidence type="ECO:0000313" key="14">
    <source>
        <dbReference type="Proteomes" id="UP001304515"/>
    </source>
</evidence>
<evidence type="ECO:0000256" key="3">
    <source>
        <dbReference type="ARBA" id="ARBA00022723"/>
    </source>
</evidence>
<evidence type="ECO:0000259" key="11">
    <source>
        <dbReference type="Pfam" id="PF18962"/>
    </source>
</evidence>
<evidence type="ECO:0000256" key="4">
    <source>
        <dbReference type="ARBA" id="ARBA00022729"/>
    </source>
</evidence>
<dbReference type="PANTHER" id="PTHR47466:SF1">
    <property type="entry name" value="METALLOPROTEASE MEP1 (AFU_ORTHOLOGUE AFUA_1G07730)-RELATED"/>
    <property type="match status" value="1"/>
</dbReference>
<proteinExistence type="inferred from homology"/>
<dbReference type="InterPro" id="IPR026444">
    <property type="entry name" value="Secre_tail"/>
</dbReference>
<keyword evidence="4 9" id="KW-0732">Signal</keyword>
<organism evidence="13 14">
    <name type="scientific">Flavobacterium capsici</name>
    <dbReference type="NCBI Taxonomy" id="3075618"/>
    <lineage>
        <taxon>Bacteria</taxon>
        <taxon>Pseudomonadati</taxon>
        <taxon>Bacteroidota</taxon>
        <taxon>Flavobacteriia</taxon>
        <taxon>Flavobacteriales</taxon>
        <taxon>Flavobacteriaceae</taxon>
        <taxon>Flavobacterium</taxon>
    </lineage>
</organism>
<dbReference type="Pfam" id="PF18962">
    <property type="entry name" value="Por_Secre_tail"/>
    <property type="match status" value="1"/>
</dbReference>
<dbReference type="CDD" id="cd04275">
    <property type="entry name" value="ZnMc_pappalysin_like"/>
    <property type="match status" value="1"/>
</dbReference>
<dbReference type="Pfam" id="PF05572">
    <property type="entry name" value="Peptidase_M43"/>
    <property type="match status" value="1"/>
</dbReference>
<dbReference type="SUPFAM" id="SSF55486">
    <property type="entry name" value="Metalloproteases ('zincins'), catalytic domain"/>
    <property type="match status" value="1"/>
</dbReference>
<feature type="domain" description="Secretion system C-terminal sorting" evidence="11">
    <location>
        <begin position="341"/>
        <end position="406"/>
    </location>
</feature>
<dbReference type="NCBIfam" id="TIGR04183">
    <property type="entry name" value="Por_Secre_tail"/>
    <property type="match status" value="1"/>
</dbReference>
<dbReference type="GO" id="GO:0008237">
    <property type="term" value="F:metallopeptidase activity"/>
    <property type="evidence" value="ECO:0007669"/>
    <property type="project" value="UniProtKB-KW"/>
</dbReference>
<keyword evidence="2" id="KW-0645">Protease</keyword>
<dbReference type="InterPro" id="IPR008754">
    <property type="entry name" value="Peptidase_M43"/>
</dbReference>
<feature type="signal peptide" evidence="9">
    <location>
        <begin position="1"/>
        <end position="18"/>
    </location>
</feature>
<accession>A0AA96F1G5</accession>
<dbReference type="InterPro" id="IPR024079">
    <property type="entry name" value="MetalloPept_cat_dom_sf"/>
</dbReference>
<accession>A0AA96J8W4</accession>
<keyword evidence="6" id="KW-0862">Zinc</keyword>
<evidence type="ECO:0000256" key="9">
    <source>
        <dbReference type="SAM" id="SignalP"/>
    </source>
</evidence>
<keyword evidence="14" id="KW-1185">Reference proteome</keyword>
<feature type="domain" description="Peptidase M43 pregnancy-associated plasma-A" evidence="10">
    <location>
        <begin position="164"/>
        <end position="310"/>
    </location>
</feature>
<dbReference type="Proteomes" id="UP001304515">
    <property type="component" value="Chromosome"/>
</dbReference>
<sequence length="413" mass="45473">MKKITIIVLFLSSFFGVAQRTCHTSEKLAELIQNNPEFATHHQETMDFIQNPDNNTSSQNRTTNVVYTIPVVVHVLYKNSTQNISDAQILSQITILNNDFRKLNSDFNTVVPAAFQTYGADMEINFCMATRTPAGVATTGIERKSIATSVIFEDSYYTSTGLVAWDPTKYLNIWVGRFTDNQLLGFAYLPSAAGAAFDGLCIGDQFFGNTGTATAPYNKGRTATHEIGHYFGLLHPWGNDGSACGSGSNSDGVADTPATNNPYFSCPSYPNNANACTVTATGSMFMNYMDYVNDACMAFFTNGQKTILTNTINGPRASLKTSNGCQSLSVTEQEAIQAIAVYPNPVSQYFMITSPQINVDFVEIFATNGQLVKSQKLDEVNNKIYIDNLESGVYFLRIYNEDRLLKSDKIIKK</sequence>
<dbReference type="EMBL" id="CP134890">
    <property type="protein sequence ID" value="WNM21203.1"/>
    <property type="molecule type" value="Genomic_DNA"/>
</dbReference>
<evidence type="ECO:0000256" key="7">
    <source>
        <dbReference type="ARBA" id="ARBA00023049"/>
    </source>
</evidence>
<gene>
    <name evidence="13" type="ORF">RN605_10990</name>
    <name evidence="12" type="ORF">RN608_03820</name>
</gene>
<dbReference type="RefSeq" id="WP_313324777.1">
    <property type="nucleotide sequence ID" value="NZ_CP134878.1"/>
</dbReference>
<feature type="chain" id="PRO_5044705258" evidence="9">
    <location>
        <begin position="19"/>
        <end position="413"/>
    </location>
</feature>